<keyword evidence="6" id="KW-0067">ATP-binding</keyword>
<comment type="function">
    <text evidence="1 9">May be involved in recombinational repair of damaged DNA.</text>
</comment>
<dbReference type="PIRSF" id="PIRSF003128">
    <property type="entry name" value="RecN"/>
    <property type="match status" value="1"/>
</dbReference>
<keyword evidence="7 9" id="KW-0234">DNA repair</keyword>
<keyword evidence="13" id="KW-1185">Reference proteome</keyword>
<reference evidence="12" key="1">
    <citation type="submission" date="2022-03" db="EMBL/GenBank/DDBJ databases">
        <title>De novo assembled genomes of Belliella spp. (Cyclobacteriaceae) strains.</title>
        <authorList>
            <person name="Szabo A."/>
            <person name="Korponai K."/>
            <person name="Felfoldi T."/>
        </authorList>
    </citation>
    <scope>NUCLEOTIDE SEQUENCE</scope>
    <source>
        <strain evidence="12">DSM 111904</strain>
    </source>
</reference>
<dbReference type="InterPro" id="IPR027417">
    <property type="entry name" value="P-loop_NTPase"/>
</dbReference>
<sequence>MLKSLSIANYALIQSLEMNPCRSLNMITGETGAGKSIMLGAVGLLLGNRADTKALFDESKKCIVEGEFDIQAYGLQHFFQNEDLDFDQSCIIRRDISPNGKSRAFINDSPVKLEVLKELGKSLMDIHSQHDSLQLGEGAYQLSLLDAYTNTKSELLAYKTAFGEYHQAKKAFEKLKAEAQELKKEADFNQFQLNELSSLSLQSGEQEELESSQEILENAEEIKSKIAEVLGYLQDDQFGAFNIMSQASISLQQLSKIAHKFDAYRERYQSALIELRDIAAGLEDEDGQVEVDFEKLEVTRDRLSKIYLLQQKHGLESVDDLILLEKSLAEKAFQIENLEDSLNQLEKDKETKLKELNRVGNLLSIKRKSGFKEFSTELGHLLHQLGMENASIDFTHEVIAPTSTGLDQIDLLFSANKGVKPQALRQVASGGEFSRLIFAIKYIMADKMALPTLIFDEIDTGVSGEVALQMVRMMQQIAKTHQVICISHLPQVAAKGEQHYFVFKDNSSARTVSKIKLLNTEDRILEIAKMIAGSNPSESAIASAKELLKTA</sequence>
<accession>A0ABS9UXK6</accession>
<evidence type="ECO:0000313" key="13">
    <source>
        <dbReference type="Proteomes" id="UP001165489"/>
    </source>
</evidence>
<dbReference type="Pfam" id="PF02463">
    <property type="entry name" value="SMC_N"/>
    <property type="match status" value="1"/>
</dbReference>
<dbReference type="EMBL" id="JAKZGP010000009">
    <property type="protein sequence ID" value="MCH7408887.1"/>
    <property type="molecule type" value="Genomic_DNA"/>
</dbReference>
<protein>
    <recommendedName>
        <fullName evidence="3 9">DNA repair protein RecN</fullName>
    </recommendedName>
    <alternativeName>
        <fullName evidence="8 9">Recombination protein N</fullName>
    </alternativeName>
</protein>
<keyword evidence="10" id="KW-0175">Coiled coil</keyword>
<organism evidence="12 13">
    <name type="scientific">Belliella filtrata</name>
    <dbReference type="NCBI Taxonomy" id="2923435"/>
    <lineage>
        <taxon>Bacteria</taxon>
        <taxon>Pseudomonadati</taxon>
        <taxon>Bacteroidota</taxon>
        <taxon>Cytophagia</taxon>
        <taxon>Cytophagales</taxon>
        <taxon>Cyclobacteriaceae</taxon>
        <taxon>Belliella</taxon>
    </lineage>
</organism>
<evidence type="ECO:0000256" key="9">
    <source>
        <dbReference type="PIRNR" id="PIRNR003128"/>
    </source>
</evidence>
<evidence type="ECO:0000313" key="12">
    <source>
        <dbReference type="EMBL" id="MCH7408887.1"/>
    </source>
</evidence>
<feature type="coiled-coil region" evidence="10">
    <location>
        <begin position="165"/>
        <end position="222"/>
    </location>
</feature>
<evidence type="ECO:0000256" key="2">
    <source>
        <dbReference type="ARBA" id="ARBA00009441"/>
    </source>
</evidence>
<evidence type="ECO:0000259" key="11">
    <source>
        <dbReference type="Pfam" id="PF02463"/>
    </source>
</evidence>
<dbReference type="PANTHER" id="PTHR11059">
    <property type="entry name" value="DNA REPAIR PROTEIN RECN"/>
    <property type="match status" value="1"/>
</dbReference>
<comment type="similarity">
    <text evidence="2 9">Belongs to the RecN family.</text>
</comment>
<comment type="caution">
    <text evidence="12">The sequence shown here is derived from an EMBL/GenBank/DDBJ whole genome shotgun (WGS) entry which is preliminary data.</text>
</comment>
<keyword evidence="5 9" id="KW-0227">DNA damage</keyword>
<evidence type="ECO:0000256" key="5">
    <source>
        <dbReference type="ARBA" id="ARBA00022763"/>
    </source>
</evidence>
<feature type="domain" description="RecF/RecN/SMC N-terminal" evidence="11">
    <location>
        <begin position="2"/>
        <end position="506"/>
    </location>
</feature>
<proteinExistence type="inferred from homology"/>
<evidence type="ECO:0000256" key="6">
    <source>
        <dbReference type="ARBA" id="ARBA00022840"/>
    </source>
</evidence>
<evidence type="ECO:0000256" key="7">
    <source>
        <dbReference type="ARBA" id="ARBA00023204"/>
    </source>
</evidence>
<dbReference type="RefSeq" id="WP_241347248.1">
    <property type="nucleotide sequence ID" value="NZ_JAKZGP010000009.1"/>
</dbReference>
<dbReference type="NCBIfam" id="TIGR00634">
    <property type="entry name" value="recN"/>
    <property type="match status" value="1"/>
</dbReference>
<gene>
    <name evidence="12" type="primary">recN</name>
    <name evidence="12" type="ORF">MM239_05740</name>
</gene>
<feature type="coiled-coil region" evidence="10">
    <location>
        <begin position="328"/>
        <end position="362"/>
    </location>
</feature>
<evidence type="ECO:0000256" key="10">
    <source>
        <dbReference type="SAM" id="Coils"/>
    </source>
</evidence>
<dbReference type="InterPro" id="IPR004604">
    <property type="entry name" value="DNA_recomb/repair_RecN"/>
</dbReference>
<evidence type="ECO:0000256" key="8">
    <source>
        <dbReference type="ARBA" id="ARBA00033408"/>
    </source>
</evidence>
<dbReference type="CDD" id="cd03241">
    <property type="entry name" value="ABC_RecN"/>
    <property type="match status" value="2"/>
</dbReference>
<evidence type="ECO:0000256" key="1">
    <source>
        <dbReference type="ARBA" id="ARBA00003618"/>
    </source>
</evidence>
<dbReference type="SUPFAM" id="SSF52540">
    <property type="entry name" value="P-loop containing nucleoside triphosphate hydrolases"/>
    <property type="match status" value="2"/>
</dbReference>
<dbReference type="InterPro" id="IPR003395">
    <property type="entry name" value="RecF/RecN/SMC_N"/>
</dbReference>
<name>A0ABS9UXK6_9BACT</name>
<evidence type="ECO:0000256" key="3">
    <source>
        <dbReference type="ARBA" id="ARBA00021315"/>
    </source>
</evidence>
<dbReference type="Proteomes" id="UP001165489">
    <property type="component" value="Unassembled WGS sequence"/>
</dbReference>
<evidence type="ECO:0000256" key="4">
    <source>
        <dbReference type="ARBA" id="ARBA00022741"/>
    </source>
</evidence>
<dbReference type="Gene3D" id="3.40.50.300">
    <property type="entry name" value="P-loop containing nucleotide triphosphate hydrolases"/>
    <property type="match status" value="2"/>
</dbReference>
<keyword evidence="4" id="KW-0547">Nucleotide-binding</keyword>
<dbReference type="PANTHER" id="PTHR11059:SF0">
    <property type="entry name" value="DNA REPAIR PROTEIN RECN"/>
    <property type="match status" value="1"/>
</dbReference>